<sequence length="190" mass="21295">MGRYSYSQPSSSSASSASSINSRDRRSGKFGIPKKCNCGGALFLEPEINNGHSRLFYKCENYTDGGLHLVKSWEKAVLDEIHDLHMKILQQEDHISYLTLGPGGETIEPSRMWAEVKFLGQEMKELRHQIRPTVDGYTELLDEVRGNIENQGSNYSGLAVTRNSTFHVLLGVAIGFLLFVLVATLYYAFK</sequence>
<reference evidence="3" key="1">
    <citation type="journal article" date="2014" name="Nat. Commun.">
        <title>The emerging biofuel crop Camelina sativa retains a highly undifferentiated hexaploid genome structure.</title>
        <authorList>
            <person name="Kagale S."/>
            <person name="Koh C."/>
            <person name="Nixon J."/>
            <person name="Bollina V."/>
            <person name="Clarke W.E."/>
            <person name="Tuteja R."/>
            <person name="Spillane C."/>
            <person name="Robinson S.J."/>
            <person name="Links M.G."/>
            <person name="Clarke C."/>
            <person name="Higgins E.E."/>
            <person name="Huebert T."/>
            <person name="Sharpe A.G."/>
            <person name="Parkin I.A."/>
        </authorList>
    </citation>
    <scope>NUCLEOTIDE SEQUENCE [LARGE SCALE GENOMIC DNA]</scope>
    <source>
        <strain evidence="3">cv. DH55</strain>
    </source>
</reference>
<feature type="region of interest" description="Disordered" evidence="1">
    <location>
        <begin position="1"/>
        <end position="27"/>
    </location>
</feature>
<proteinExistence type="predicted"/>
<keyword evidence="2" id="KW-0812">Transmembrane</keyword>
<dbReference type="Proteomes" id="UP000694864">
    <property type="component" value="Chromosome 5"/>
</dbReference>
<evidence type="ECO:0000256" key="2">
    <source>
        <dbReference type="SAM" id="Phobius"/>
    </source>
</evidence>
<reference evidence="4" key="2">
    <citation type="submission" date="2025-08" db="UniProtKB">
        <authorList>
            <consortium name="RefSeq"/>
        </authorList>
    </citation>
    <scope>IDENTIFICATION</scope>
    <source>
        <tissue evidence="4">Leaf</tissue>
    </source>
</reference>
<accession>A0ABM0Z789</accession>
<protein>
    <submittedName>
        <fullName evidence="4">Uncharacterized protein LOC104787506</fullName>
    </submittedName>
</protein>
<feature type="compositionally biased region" description="Low complexity" evidence="1">
    <location>
        <begin position="1"/>
        <end position="21"/>
    </location>
</feature>
<dbReference type="GeneID" id="104787506"/>
<evidence type="ECO:0000313" key="4">
    <source>
        <dbReference type="RefSeq" id="XP_010511410.1"/>
    </source>
</evidence>
<dbReference type="RefSeq" id="XP_010511410.1">
    <property type="nucleotide sequence ID" value="XM_010513108.1"/>
</dbReference>
<evidence type="ECO:0000313" key="3">
    <source>
        <dbReference type="Proteomes" id="UP000694864"/>
    </source>
</evidence>
<evidence type="ECO:0000256" key="1">
    <source>
        <dbReference type="SAM" id="MobiDB-lite"/>
    </source>
</evidence>
<feature type="transmembrane region" description="Helical" evidence="2">
    <location>
        <begin position="166"/>
        <end position="189"/>
    </location>
</feature>
<name>A0ABM0Z789_CAMSA</name>
<organism evidence="3 4">
    <name type="scientific">Camelina sativa</name>
    <name type="common">False flax</name>
    <name type="synonym">Myagrum sativum</name>
    <dbReference type="NCBI Taxonomy" id="90675"/>
    <lineage>
        <taxon>Eukaryota</taxon>
        <taxon>Viridiplantae</taxon>
        <taxon>Streptophyta</taxon>
        <taxon>Embryophyta</taxon>
        <taxon>Tracheophyta</taxon>
        <taxon>Spermatophyta</taxon>
        <taxon>Magnoliopsida</taxon>
        <taxon>eudicotyledons</taxon>
        <taxon>Gunneridae</taxon>
        <taxon>Pentapetalae</taxon>
        <taxon>rosids</taxon>
        <taxon>malvids</taxon>
        <taxon>Brassicales</taxon>
        <taxon>Brassicaceae</taxon>
        <taxon>Camelineae</taxon>
        <taxon>Camelina</taxon>
    </lineage>
</organism>
<keyword evidence="2" id="KW-0472">Membrane</keyword>
<gene>
    <name evidence="4" type="primary">LOC104787506</name>
</gene>
<keyword evidence="3" id="KW-1185">Reference proteome</keyword>
<keyword evidence="2" id="KW-1133">Transmembrane helix</keyword>